<proteinExistence type="predicted"/>
<keyword evidence="1" id="KW-1133">Transmembrane helix</keyword>
<name>A0A3R8RDU2_9CORY</name>
<reference evidence="2 3" key="1">
    <citation type="submission" date="2018-01" db="EMBL/GenBank/DDBJ databases">
        <title>Twenty Corynebacterium bovis Genomes.</title>
        <authorList>
            <person name="Gulvik C.A."/>
        </authorList>
    </citation>
    <scope>NUCLEOTIDE SEQUENCE [LARGE SCALE GENOMIC DNA]</scope>
    <source>
        <strain evidence="2 3">F6900</strain>
    </source>
</reference>
<keyword evidence="1" id="KW-0472">Membrane</keyword>
<keyword evidence="1" id="KW-0812">Transmembrane</keyword>
<comment type="caution">
    <text evidence="2">The sequence shown here is derived from an EMBL/GenBank/DDBJ whole genome shotgun (WGS) entry which is preliminary data.</text>
</comment>
<feature type="transmembrane region" description="Helical" evidence="1">
    <location>
        <begin position="38"/>
        <end position="56"/>
    </location>
</feature>
<dbReference type="Proteomes" id="UP000276526">
    <property type="component" value="Unassembled WGS sequence"/>
</dbReference>
<evidence type="ECO:0000256" key="1">
    <source>
        <dbReference type="SAM" id="Phobius"/>
    </source>
</evidence>
<evidence type="ECO:0000313" key="3">
    <source>
        <dbReference type="Proteomes" id="UP000276526"/>
    </source>
</evidence>
<gene>
    <name evidence="2" type="ORF">CXF48_05790</name>
</gene>
<dbReference type="AlphaFoldDB" id="A0A3R8RDU2"/>
<organism evidence="2 3">
    <name type="scientific">Corynebacterium bovis</name>
    <dbReference type="NCBI Taxonomy" id="36808"/>
    <lineage>
        <taxon>Bacteria</taxon>
        <taxon>Bacillati</taxon>
        <taxon>Actinomycetota</taxon>
        <taxon>Actinomycetes</taxon>
        <taxon>Mycobacteriales</taxon>
        <taxon>Corynebacteriaceae</taxon>
        <taxon>Corynebacterium</taxon>
    </lineage>
</organism>
<protein>
    <submittedName>
        <fullName evidence="2">Uncharacterized protein</fullName>
    </submittedName>
</protein>
<accession>A0A3R8RDU2</accession>
<dbReference type="EMBL" id="PQNK01000008">
    <property type="protein sequence ID" value="RRO86538.1"/>
    <property type="molecule type" value="Genomic_DNA"/>
</dbReference>
<evidence type="ECO:0000313" key="2">
    <source>
        <dbReference type="EMBL" id="RRO86538.1"/>
    </source>
</evidence>
<sequence>MCSVPLAAGALTVALNVTVSFGFSFAAFSSSDAVMPSTALSPSVVILSVTLTLYTGRLPGSSQLRV</sequence>